<sequence>MTDWAMVVLTAIYVLATILICYYNYGATKASRDQAAEMRRQYEEDNRPYITVELIYERKVFYGLRFSNHGKRLANHVRIQLDQTFLDSLKEPSFSEMLKRANGKECIIGIGQHYDLYFGSNKFRENTDKYPLSGQVVYQDGERTYKEAFNIDFDSYATFFSVDCDFDDFLKEMKAQTRELHGVGEKLQQLVTVRQVSADNTDSKSE</sequence>
<proteinExistence type="predicted"/>
<dbReference type="Proteomes" id="UP001199424">
    <property type="component" value="Unassembled WGS sequence"/>
</dbReference>
<evidence type="ECO:0000256" key="1">
    <source>
        <dbReference type="SAM" id="Phobius"/>
    </source>
</evidence>
<gene>
    <name evidence="2" type="ORF">LKD31_13635</name>
</gene>
<evidence type="ECO:0000313" key="3">
    <source>
        <dbReference type="Proteomes" id="UP001199424"/>
    </source>
</evidence>
<keyword evidence="1" id="KW-0472">Membrane</keyword>
<keyword evidence="1" id="KW-0812">Transmembrane</keyword>
<organism evidence="2 3">
    <name type="scientific">Hominenteromicrobium mulieris</name>
    <dbReference type="NCBI Taxonomy" id="2885357"/>
    <lineage>
        <taxon>Bacteria</taxon>
        <taxon>Bacillati</taxon>
        <taxon>Bacillota</taxon>
        <taxon>Clostridia</taxon>
        <taxon>Eubacteriales</taxon>
        <taxon>Oscillospiraceae</taxon>
        <taxon>Hominenteromicrobium</taxon>
    </lineage>
</organism>
<keyword evidence="3" id="KW-1185">Reference proteome</keyword>
<protein>
    <submittedName>
        <fullName evidence="2">Uncharacterized protein</fullName>
    </submittedName>
</protein>
<dbReference type="RefSeq" id="WP_308450128.1">
    <property type="nucleotide sequence ID" value="NZ_JAJEQC010000025.1"/>
</dbReference>
<dbReference type="EMBL" id="JAJEQC010000025">
    <property type="protein sequence ID" value="MCC2138033.1"/>
    <property type="molecule type" value="Genomic_DNA"/>
</dbReference>
<keyword evidence="1" id="KW-1133">Transmembrane helix</keyword>
<reference evidence="2" key="1">
    <citation type="submission" date="2021-10" db="EMBL/GenBank/DDBJ databases">
        <title>Anaerobic single-cell dispensing facilitates the cultivation of human gut bacteria.</title>
        <authorList>
            <person name="Afrizal A."/>
        </authorList>
    </citation>
    <scope>NUCLEOTIDE SEQUENCE</scope>
    <source>
        <strain evidence="2">CLA-AA-H250</strain>
    </source>
</reference>
<evidence type="ECO:0000313" key="2">
    <source>
        <dbReference type="EMBL" id="MCC2138033.1"/>
    </source>
</evidence>
<feature type="transmembrane region" description="Helical" evidence="1">
    <location>
        <begin position="6"/>
        <end position="25"/>
    </location>
</feature>
<accession>A0AAE3DIJ4</accession>
<name>A0AAE3DIJ4_9FIRM</name>
<dbReference type="AlphaFoldDB" id="A0AAE3DIJ4"/>
<comment type="caution">
    <text evidence="2">The sequence shown here is derived from an EMBL/GenBank/DDBJ whole genome shotgun (WGS) entry which is preliminary data.</text>
</comment>